<evidence type="ECO:0000256" key="5">
    <source>
        <dbReference type="ARBA" id="ARBA00023027"/>
    </source>
</evidence>
<name>A0A402CS99_9BACT</name>
<evidence type="ECO:0000256" key="2">
    <source>
        <dbReference type="ARBA" id="ARBA00012967"/>
    </source>
</evidence>
<comment type="catalytic activity">
    <reaction evidence="6">
        <text>(S)-lactate + NAD(+) = pyruvate + NADH + H(+)</text>
        <dbReference type="Rhea" id="RHEA:23444"/>
        <dbReference type="ChEBI" id="CHEBI:15361"/>
        <dbReference type="ChEBI" id="CHEBI:15378"/>
        <dbReference type="ChEBI" id="CHEBI:16651"/>
        <dbReference type="ChEBI" id="CHEBI:57540"/>
        <dbReference type="ChEBI" id="CHEBI:57945"/>
        <dbReference type="EC" id="1.1.1.27"/>
    </reaction>
</comment>
<dbReference type="AlphaFoldDB" id="A0A402CS99"/>
<dbReference type="FunCoup" id="A0A402CS99">
    <property type="interactions" value="317"/>
</dbReference>
<dbReference type="PANTHER" id="PTHR43128">
    <property type="entry name" value="L-2-HYDROXYCARBOXYLATE DEHYDROGENASE (NAD(P)(+))"/>
    <property type="match status" value="1"/>
</dbReference>
<dbReference type="SUPFAM" id="SSF51735">
    <property type="entry name" value="NAD(P)-binding Rossmann-fold domains"/>
    <property type="match status" value="1"/>
</dbReference>
<evidence type="ECO:0000313" key="8">
    <source>
        <dbReference type="EMBL" id="BDI28295.1"/>
    </source>
</evidence>
<dbReference type="InterPro" id="IPR022383">
    <property type="entry name" value="Lactate/malate_DH_C"/>
</dbReference>
<dbReference type="CDD" id="cd01339">
    <property type="entry name" value="LDH-like_MDH"/>
    <property type="match status" value="1"/>
</dbReference>
<organism evidence="8 9">
    <name type="scientific">Capsulimonas corticalis</name>
    <dbReference type="NCBI Taxonomy" id="2219043"/>
    <lineage>
        <taxon>Bacteria</taxon>
        <taxon>Bacillati</taxon>
        <taxon>Armatimonadota</taxon>
        <taxon>Armatimonadia</taxon>
        <taxon>Capsulimonadales</taxon>
        <taxon>Capsulimonadaceae</taxon>
        <taxon>Capsulimonas</taxon>
    </lineage>
</organism>
<dbReference type="Gene3D" id="3.90.110.10">
    <property type="entry name" value="Lactate dehydrogenase/glycoside hydrolase, family 4, C-terminal"/>
    <property type="match status" value="1"/>
</dbReference>
<dbReference type="GO" id="GO:0004459">
    <property type="term" value="F:L-lactate dehydrogenase (NAD+) activity"/>
    <property type="evidence" value="ECO:0007669"/>
    <property type="project" value="UniProtKB-EC"/>
</dbReference>
<reference evidence="8 9" key="1">
    <citation type="journal article" date="2019" name="Int. J. Syst. Evol. Microbiol.">
        <title>Capsulimonas corticalis gen. nov., sp. nov., an aerobic capsulated bacterium, of a novel bacterial order, Capsulimonadales ord. nov., of the class Armatimonadia of the phylum Armatimonadetes.</title>
        <authorList>
            <person name="Li J."/>
            <person name="Kudo C."/>
            <person name="Tonouchi A."/>
        </authorList>
    </citation>
    <scope>NUCLEOTIDE SEQUENCE [LARGE SCALE GENOMIC DNA]</scope>
    <source>
        <strain evidence="8 9">AX-7</strain>
    </source>
</reference>
<dbReference type="GO" id="GO:0006099">
    <property type="term" value="P:tricarboxylic acid cycle"/>
    <property type="evidence" value="ECO:0007669"/>
    <property type="project" value="UniProtKB-KW"/>
</dbReference>
<evidence type="ECO:0000256" key="3">
    <source>
        <dbReference type="ARBA" id="ARBA00022532"/>
    </source>
</evidence>
<dbReference type="InterPro" id="IPR001236">
    <property type="entry name" value="Lactate/malate_DH_N"/>
</dbReference>
<dbReference type="GO" id="GO:0006089">
    <property type="term" value="P:lactate metabolic process"/>
    <property type="evidence" value="ECO:0007669"/>
    <property type="project" value="TreeGrafter"/>
</dbReference>
<dbReference type="Pfam" id="PF02866">
    <property type="entry name" value="Ldh_1_C"/>
    <property type="match status" value="1"/>
</dbReference>
<dbReference type="InterPro" id="IPR011275">
    <property type="entry name" value="Malate_DH_type3"/>
</dbReference>
<gene>
    <name evidence="8" type="primary">mdh</name>
    <name evidence="8" type="ORF">CCAX7_003460</name>
</gene>
<protein>
    <recommendedName>
        <fullName evidence="2">L-lactate dehydrogenase</fullName>
        <ecNumber evidence="2">1.1.1.27</ecNumber>
    </recommendedName>
</protein>
<keyword evidence="5" id="KW-0520">NAD</keyword>
<dbReference type="Gene3D" id="3.40.50.720">
    <property type="entry name" value="NAD(P)-binding Rossmann-like Domain"/>
    <property type="match status" value="1"/>
</dbReference>
<dbReference type="SUPFAM" id="SSF56327">
    <property type="entry name" value="LDH C-terminal domain-like"/>
    <property type="match status" value="1"/>
</dbReference>
<dbReference type="NCBIfam" id="NF004863">
    <property type="entry name" value="PRK06223.1"/>
    <property type="match status" value="1"/>
</dbReference>
<dbReference type="InterPro" id="IPR015955">
    <property type="entry name" value="Lactate_DH/Glyco_Ohase_4_C"/>
</dbReference>
<keyword evidence="9" id="KW-1185">Reference proteome</keyword>
<dbReference type="PRINTS" id="PR00086">
    <property type="entry name" value="LLDHDRGNASE"/>
</dbReference>
<dbReference type="Pfam" id="PF00056">
    <property type="entry name" value="Ldh_1_N"/>
    <property type="match status" value="1"/>
</dbReference>
<evidence type="ECO:0000256" key="1">
    <source>
        <dbReference type="ARBA" id="ARBA00006054"/>
    </source>
</evidence>
<evidence type="ECO:0000256" key="4">
    <source>
        <dbReference type="ARBA" id="ARBA00023002"/>
    </source>
</evidence>
<comment type="similarity">
    <text evidence="1">Belongs to the LDH/MDH superfamily. LDH family.</text>
</comment>
<dbReference type="Proteomes" id="UP000287394">
    <property type="component" value="Chromosome"/>
</dbReference>
<dbReference type="OrthoDB" id="9802969at2"/>
<dbReference type="NCBIfam" id="TIGR01763">
    <property type="entry name" value="MalateDH_bact"/>
    <property type="match status" value="1"/>
</dbReference>
<dbReference type="PIRSF" id="PIRSF000102">
    <property type="entry name" value="Lac_mal_DH"/>
    <property type="match status" value="1"/>
</dbReference>
<evidence type="ECO:0000313" key="9">
    <source>
        <dbReference type="Proteomes" id="UP000287394"/>
    </source>
</evidence>
<proteinExistence type="inferred from homology"/>
<dbReference type="RefSeq" id="WP_119320238.1">
    <property type="nucleotide sequence ID" value="NZ_AP025739.1"/>
</dbReference>
<keyword evidence="3" id="KW-0816">Tricarboxylic acid cycle</keyword>
<sequence length="334" mass="34910">MAAGRKKVSVIGAGNVGATVAFHVAQQGYADVTLLDLPDDLTLERPRKTGSMAQGKALDLNQVSPIVGYDGRLSGTSDYADTAGSDVVVITSGRPRSPGMSREDLLAVNADIVASVASQAVAQSPDAVYIVVSNPLDAMCHVALKATGLPSERVIGQAGVLDSTRYRNYIAAALKISVEDIQAYVLGGHGDQMVPVRSLTTVGGIPIQKWVETGKITEEQLQKIEDDTRQGGGILTNLIGTSAWYAPGVATAEMVEAVLLDRKRILAVTVLLSGEYGVSDLYFGAPTKLGAAGAEEIYDLSKLVTLTDVELAGIKESAGKVQGTVDSLKELGKL</sequence>
<accession>A0A402CS99</accession>
<dbReference type="FunFam" id="3.40.50.720:FF:000018">
    <property type="entry name" value="Malate dehydrogenase"/>
    <property type="match status" value="1"/>
</dbReference>
<dbReference type="KEGG" id="ccot:CCAX7_003460"/>
<dbReference type="InterPro" id="IPR001557">
    <property type="entry name" value="L-lactate/malate_DH"/>
</dbReference>
<evidence type="ECO:0000256" key="6">
    <source>
        <dbReference type="ARBA" id="ARBA00049258"/>
    </source>
</evidence>
<keyword evidence="4 7" id="KW-0560">Oxidoreductase</keyword>
<dbReference type="EC" id="1.1.1.27" evidence="2"/>
<dbReference type="InterPro" id="IPR036291">
    <property type="entry name" value="NAD(P)-bd_dom_sf"/>
</dbReference>
<dbReference type="EMBL" id="AP025739">
    <property type="protein sequence ID" value="BDI28295.1"/>
    <property type="molecule type" value="Genomic_DNA"/>
</dbReference>
<evidence type="ECO:0000256" key="7">
    <source>
        <dbReference type="RuleBase" id="RU003369"/>
    </source>
</evidence>
<dbReference type="PANTHER" id="PTHR43128:SF16">
    <property type="entry name" value="L-LACTATE DEHYDROGENASE"/>
    <property type="match status" value="1"/>
</dbReference>